<dbReference type="AlphaFoldDB" id="A0A3P1V6E0"/>
<keyword evidence="2" id="KW-1185">Reference proteome</keyword>
<evidence type="ECO:0000313" key="1">
    <source>
        <dbReference type="EMBL" id="RRD29764.1"/>
    </source>
</evidence>
<reference evidence="1 2" key="1">
    <citation type="submission" date="2018-11" db="EMBL/GenBank/DDBJ databases">
        <title>Genomes From Bacteria Associated with the Canine Oral Cavity: a Test Case for Automated Genome-Based Taxonomic Assignment.</title>
        <authorList>
            <person name="Coil D.A."/>
            <person name="Jospin G."/>
            <person name="Darling A.E."/>
            <person name="Wallis C."/>
            <person name="Davis I.J."/>
            <person name="Harris S."/>
            <person name="Eisen J.A."/>
            <person name="Holcombe L.J."/>
            <person name="O'Flynn C."/>
        </authorList>
    </citation>
    <scope>NUCLEOTIDE SEQUENCE [LARGE SCALE GENOMIC DNA]</scope>
    <source>
        <strain evidence="1 2">OH5050</strain>
    </source>
</reference>
<comment type="caution">
    <text evidence="1">The sequence shown here is derived from an EMBL/GenBank/DDBJ whole genome shotgun (WGS) entry which is preliminary data.</text>
</comment>
<gene>
    <name evidence="1" type="ORF">EII10_05565</name>
</gene>
<proteinExistence type="predicted"/>
<dbReference type="OrthoDB" id="7596770at2"/>
<sequence>MSGFWNCAFIGEGRSDDNLTSPLEGLLMSLVPGDDVRVEAARLPHRLRHAPVAEKIAELSEDQGFTLVFVHRDADQVGLRARQEEILSAHGHRHIVPVVPVRETEAWALAQLWGDEACRAWLSKHWSIGRLRALEEVSDPKAVLRAWAERSAGHPEWGRFRSEAIRAIDPDGKITELEAWRQLRERLIVSMSAVRPYLRRMLSP</sequence>
<evidence type="ECO:0008006" key="3">
    <source>
        <dbReference type="Google" id="ProtNLM"/>
    </source>
</evidence>
<dbReference type="EMBL" id="RQZC01000005">
    <property type="protein sequence ID" value="RRD29764.1"/>
    <property type="molecule type" value="Genomic_DNA"/>
</dbReference>
<name>A0A3P1V6E0_9ACTO</name>
<evidence type="ECO:0000313" key="2">
    <source>
        <dbReference type="Proteomes" id="UP000271272"/>
    </source>
</evidence>
<organism evidence="1 2">
    <name type="scientific">Actinomyces bowdenii</name>
    <dbReference type="NCBI Taxonomy" id="131109"/>
    <lineage>
        <taxon>Bacteria</taxon>
        <taxon>Bacillati</taxon>
        <taxon>Actinomycetota</taxon>
        <taxon>Actinomycetes</taxon>
        <taxon>Actinomycetales</taxon>
        <taxon>Actinomycetaceae</taxon>
        <taxon>Actinomyces</taxon>
    </lineage>
</organism>
<dbReference type="RefSeq" id="WP_124933498.1">
    <property type="nucleotide sequence ID" value="NZ_JAGFOU010000012.1"/>
</dbReference>
<accession>A0A3P1V6E0</accession>
<protein>
    <recommendedName>
        <fullName evidence="3">DUF4276 family protein</fullName>
    </recommendedName>
</protein>
<dbReference type="Proteomes" id="UP000271272">
    <property type="component" value="Unassembled WGS sequence"/>
</dbReference>